<evidence type="ECO:0000256" key="5">
    <source>
        <dbReference type="ARBA" id="ARBA00022927"/>
    </source>
</evidence>
<dbReference type="InterPro" id="IPR003369">
    <property type="entry name" value="TatA/B/E"/>
</dbReference>
<dbReference type="GO" id="GO:0008320">
    <property type="term" value="F:protein transmembrane transporter activity"/>
    <property type="evidence" value="ECO:0007669"/>
    <property type="project" value="UniProtKB-UniRule"/>
</dbReference>
<evidence type="ECO:0000256" key="3">
    <source>
        <dbReference type="ARBA" id="ARBA00022475"/>
    </source>
</evidence>
<dbReference type="KEGG" id="lins:G7067_00580"/>
<organism evidence="11 12">
    <name type="scientific">Leucobacter insecticola</name>
    <dbReference type="NCBI Taxonomy" id="2714934"/>
    <lineage>
        <taxon>Bacteria</taxon>
        <taxon>Bacillati</taxon>
        <taxon>Actinomycetota</taxon>
        <taxon>Actinomycetes</taxon>
        <taxon>Micrococcales</taxon>
        <taxon>Microbacteriaceae</taxon>
        <taxon>Leucobacter</taxon>
    </lineage>
</organism>
<comment type="function">
    <text evidence="9">Part of the twin-arginine translocation (Tat) system that transports large folded proteins containing a characteristic twin-arginine motif in their signal peptide across membranes. TatA could form the protein-conducting channel of the Tat system.</text>
</comment>
<gene>
    <name evidence="9" type="primary">tatA</name>
    <name evidence="11" type="ORF">G7067_00580</name>
</gene>
<protein>
    <recommendedName>
        <fullName evidence="9">Sec-independent protein translocase protein TatA</fullName>
    </recommendedName>
</protein>
<keyword evidence="12" id="KW-1185">Reference proteome</keyword>
<dbReference type="GO" id="GO:0033281">
    <property type="term" value="C:TAT protein transport complex"/>
    <property type="evidence" value="ECO:0007669"/>
    <property type="project" value="UniProtKB-UniRule"/>
</dbReference>
<proteinExistence type="inferred from homology"/>
<keyword evidence="2 9" id="KW-0813">Transport</keyword>
<evidence type="ECO:0000256" key="6">
    <source>
        <dbReference type="ARBA" id="ARBA00022989"/>
    </source>
</evidence>
<dbReference type="Proteomes" id="UP000501387">
    <property type="component" value="Chromosome"/>
</dbReference>
<dbReference type="GO" id="GO:0043953">
    <property type="term" value="P:protein transport by the Tat complex"/>
    <property type="evidence" value="ECO:0007669"/>
    <property type="project" value="UniProtKB-UniRule"/>
</dbReference>
<dbReference type="EMBL" id="CP049934">
    <property type="protein sequence ID" value="QIM15250.1"/>
    <property type="molecule type" value="Genomic_DNA"/>
</dbReference>
<dbReference type="Pfam" id="PF02416">
    <property type="entry name" value="TatA_B_E"/>
    <property type="match status" value="1"/>
</dbReference>
<keyword evidence="5 9" id="KW-0653">Protein transport</keyword>
<dbReference type="HAMAP" id="MF_00236">
    <property type="entry name" value="TatA_E"/>
    <property type="match status" value="1"/>
</dbReference>
<accession>A0A6G8FFQ2</accession>
<evidence type="ECO:0000256" key="4">
    <source>
        <dbReference type="ARBA" id="ARBA00022692"/>
    </source>
</evidence>
<evidence type="ECO:0000256" key="2">
    <source>
        <dbReference type="ARBA" id="ARBA00022448"/>
    </source>
</evidence>
<reference evidence="11 12" key="1">
    <citation type="submission" date="2020-03" db="EMBL/GenBank/DDBJ databases">
        <title>Leucobacter sp. nov., isolated from beetles.</title>
        <authorList>
            <person name="Hyun D.-W."/>
            <person name="Bae J.-W."/>
        </authorList>
    </citation>
    <scope>NUCLEOTIDE SEQUENCE [LARGE SCALE GENOMIC DNA]</scope>
    <source>
        <strain evidence="11 12">HDW9B</strain>
    </source>
</reference>
<dbReference type="InterPro" id="IPR006312">
    <property type="entry name" value="TatA/E"/>
</dbReference>
<evidence type="ECO:0000313" key="12">
    <source>
        <dbReference type="Proteomes" id="UP000501387"/>
    </source>
</evidence>
<feature type="region of interest" description="Disordered" evidence="10">
    <location>
        <begin position="43"/>
        <end position="70"/>
    </location>
</feature>
<comment type="subcellular location">
    <subcellularLocation>
        <location evidence="1 9">Cell membrane</location>
        <topology evidence="1 9">Single-pass membrane protein</topology>
    </subcellularLocation>
</comment>
<keyword evidence="4 9" id="KW-0812">Transmembrane</keyword>
<feature type="compositionally biased region" description="Basic and acidic residues" evidence="10">
    <location>
        <begin position="61"/>
        <end position="70"/>
    </location>
</feature>
<keyword evidence="6 9" id="KW-1133">Transmembrane helix</keyword>
<keyword evidence="3 9" id="KW-1003">Cell membrane</keyword>
<comment type="subunit">
    <text evidence="9">The Tat system comprises two distinct complexes: a TatABC complex, containing multiple copies of TatA, TatB and TatC subunits, and a separate TatA complex, containing only TatA subunits. Substrates initially bind to the TatABC complex, which probably triggers association of the separate TatA complex to form the active translocon.</text>
</comment>
<keyword evidence="8 9" id="KW-0472">Membrane</keyword>
<dbReference type="PANTHER" id="PTHR42982:SF1">
    <property type="entry name" value="SEC-INDEPENDENT PROTEIN TRANSLOCASE PROTEIN TATA"/>
    <property type="match status" value="1"/>
</dbReference>
<evidence type="ECO:0000256" key="1">
    <source>
        <dbReference type="ARBA" id="ARBA00004162"/>
    </source>
</evidence>
<feature type="compositionally biased region" description="Basic and acidic residues" evidence="10">
    <location>
        <begin position="43"/>
        <end position="54"/>
    </location>
</feature>
<comment type="similarity">
    <text evidence="9">Belongs to the TatA/E family.</text>
</comment>
<keyword evidence="7 9" id="KW-0811">Translocation</keyword>
<dbReference type="Gene3D" id="1.20.5.3310">
    <property type="match status" value="1"/>
</dbReference>
<evidence type="ECO:0000256" key="7">
    <source>
        <dbReference type="ARBA" id="ARBA00023010"/>
    </source>
</evidence>
<evidence type="ECO:0000256" key="10">
    <source>
        <dbReference type="SAM" id="MobiDB-lite"/>
    </source>
</evidence>
<sequence>MLGNLNGPTLFVILFIVLLLFGAPKLPGLAKSLGQSMRILKKEVRSNDAEKPDAAADGTSDAEKPESDKK</sequence>
<evidence type="ECO:0000256" key="8">
    <source>
        <dbReference type="ARBA" id="ARBA00023136"/>
    </source>
</evidence>
<dbReference type="AlphaFoldDB" id="A0A6G8FFQ2"/>
<evidence type="ECO:0000313" key="11">
    <source>
        <dbReference type="EMBL" id="QIM15250.1"/>
    </source>
</evidence>
<dbReference type="PANTHER" id="PTHR42982">
    <property type="entry name" value="SEC-INDEPENDENT PROTEIN TRANSLOCASE PROTEIN TATA"/>
    <property type="match status" value="1"/>
</dbReference>
<evidence type="ECO:0000256" key="9">
    <source>
        <dbReference type="HAMAP-Rule" id="MF_00236"/>
    </source>
</evidence>
<name>A0A6G8FFQ2_9MICO</name>